<name>A0A6I2L5M2_9BURK</name>
<evidence type="ECO:0000313" key="3">
    <source>
        <dbReference type="Proteomes" id="UP000433309"/>
    </source>
</evidence>
<dbReference type="Proteomes" id="UP000433309">
    <property type="component" value="Unassembled WGS sequence"/>
</dbReference>
<dbReference type="GO" id="GO:0003824">
    <property type="term" value="F:catalytic activity"/>
    <property type="evidence" value="ECO:0007669"/>
    <property type="project" value="UniProtKB-ARBA"/>
</dbReference>
<organism evidence="2 3">
    <name type="scientific">Duganella guangzhouensis</name>
    <dbReference type="NCBI Taxonomy" id="2666084"/>
    <lineage>
        <taxon>Bacteria</taxon>
        <taxon>Pseudomonadati</taxon>
        <taxon>Pseudomonadota</taxon>
        <taxon>Betaproteobacteria</taxon>
        <taxon>Burkholderiales</taxon>
        <taxon>Oxalobacteraceae</taxon>
        <taxon>Telluria group</taxon>
        <taxon>Duganella</taxon>
    </lineage>
</organism>
<reference evidence="2 3" key="1">
    <citation type="submission" date="2019-11" db="EMBL/GenBank/DDBJ databases">
        <title>Novel species isolated from a subtropical stream in China.</title>
        <authorList>
            <person name="Lu H."/>
        </authorList>
    </citation>
    <scope>NUCLEOTIDE SEQUENCE [LARGE SCALE GENOMIC DNA]</scope>
    <source>
        <strain evidence="2 3">FT80W</strain>
    </source>
</reference>
<dbReference type="RefSeq" id="WP_154381871.1">
    <property type="nucleotide sequence ID" value="NZ_WKJK01000017.1"/>
</dbReference>
<dbReference type="AlphaFoldDB" id="A0A6I2L5M2"/>
<proteinExistence type="predicted"/>
<gene>
    <name evidence="2" type="primary">fhuF</name>
    <name evidence="2" type="ORF">GJ699_26000</name>
</gene>
<dbReference type="InterPro" id="IPR022770">
    <property type="entry name" value="IucA/IucC-like_C"/>
</dbReference>
<feature type="domain" description="Aerobactin siderophore biosynthesis IucA/IucC-like C-terminal" evidence="1">
    <location>
        <begin position="63"/>
        <end position="207"/>
    </location>
</feature>
<dbReference type="InterPro" id="IPR008090">
    <property type="entry name" value="Fe_iron_reduct"/>
</dbReference>
<keyword evidence="3" id="KW-1185">Reference proteome</keyword>
<comment type="caution">
    <text evidence="2">The sequence shown here is derived from an EMBL/GenBank/DDBJ whole genome shotgun (WGS) entry which is preliminary data.</text>
</comment>
<dbReference type="Pfam" id="PF06276">
    <property type="entry name" value="FhuF"/>
    <property type="match status" value="1"/>
</dbReference>
<dbReference type="NCBIfam" id="TIGR03951">
    <property type="entry name" value="Fe_III_red_FhuF"/>
    <property type="match status" value="1"/>
</dbReference>
<protein>
    <submittedName>
        <fullName evidence="2">Siderophore-iron reductase FhuF</fullName>
    </submittedName>
</protein>
<accession>A0A6I2L5M2</accession>
<evidence type="ECO:0000259" key="1">
    <source>
        <dbReference type="Pfam" id="PF06276"/>
    </source>
</evidence>
<dbReference type="EMBL" id="WKJK01000017">
    <property type="protein sequence ID" value="MRW93448.1"/>
    <property type="molecule type" value="Genomic_DNA"/>
</dbReference>
<evidence type="ECO:0000313" key="2">
    <source>
        <dbReference type="EMBL" id="MRW93448.1"/>
    </source>
</evidence>
<sequence length="250" mass="27750">MMKVLAPIFRGEWEPYGAALSCAPAPPQAPTLASLIQQPALLKAVLSDHARHCGSDDPRPVASAWSRSYLEALLPPVMVAATLLRHRFEVAPEHIRLEFDAAGAVRRFYLPDQGTPYTGDSFAQRYHALLDHHLAPLFGALAGMSGVSLKILWGNAARYIDSVLLHASPLEPQLGLRGLAASDRHQLLDNPQRANGERNPLYTRLRRATLIEDGTSITHTLHRQCCLVYLMPDREFCECCPLDPRYSRKT</sequence>